<reference evidence="2" key="1">
    <citation type="journal article" date="2020" name="bioRxiv">
        <title>A rank-normalized archaeal taxonomy based on genome phylogeny resolves widespread incomplete and uneven classifications.</title>
        <authorList>
            <person name="Rinke C."/>
            <person name="Chuvochina M."/>
            <person name="Mussig A.J."/>
            <person name="Chaumeil P.-A."/>
            <person name="Waite D.W."/>
            <person name="Whitman W.B."/>
            <person name="Parks D.H."/>
            <person name="Hugenholtz P."/>
        </authorList>
    </citation>
    <scope>NUCLEOTIDE SEQUENCE</scope>
    <source>
        <strain evidence="2">UBA8853</strain>
    </source>
</reference>
<dbReference type="AlphaFoldDB" id="A0A832TF97"/>
<dbReference type="Gene3D" id="3.40.50.10490">
    <property type="entry name" value="Glucose-6-phosphate isomerase like protein, domain 1"/>
    <property type="match status" value="1"/>
</dbReference>
<dbReference type="GeneID" id="1477019"/>
<protein>
    <submittedName>
        <fullName evidence="2">SIS domain-containing protein</fullName>
    </submittedName>
</protein>
<gene>
    <name evidence="2" type="ORF">HA336_01305</name>
</gene>
<dbReference type="Pfam" id="PF01380">
    <property type="entry name" value="SIS"/>
    <property type="match status" value="1"/>
</dbReference>
<dbReference type="PROSITE" id="PS51464">
    <property type="entry name" value="SIS"/>
    <property type="match status" value="1"/>
</dbReference>
<sequence length="305" mass="33665">MSEHMRDDVERTPDDLRAVLTLGFEDLPRLSSYQFILTTGSGSSHHVAHYASLLFTHELNIATVSHPGRLAAWADGADLAIVVSMSGGKDSHSIARALGCEILAVTCEENSPLADLADYLLLLPVEREEGFLNTRTIVSAMFALCAYASELSGEDLVDPDVPDRVERRLERGVPEDVILEMRDREKVFFIGDKYLYVAAEQAALKSIEVGDVNAFATTSDELFHGRFFGDHSERLYLCLNEKGADLIEERSGGEATVVRPEDLGLDVDPEDPNAPVETLPVLYLLVDEAYGPVDTTEARSWWNHV</sequence>
<dbReference type="InterPro" id="IPR046348">
    <property type="entry name" value="SIS_dom_sf"/>
</dbReference>
<dbReference type="Proteomes" id="UP000619545">
    <property type="component" value="Unassembled WGS sequence"/>
</dbReference>
<dbReference type="SUPFAM" id="SSF53697">
    <property type="entry name" value="SIS domain"/>
    <property type="match status" value="1"/>
</dbReference>
<dbReference type="GO" id="GO:0097367">
    <property type="term" value="F:carbohydrate derivative binding"/>
    <property type="evidence" value="ECO:0007669"/>
    <property type="project" value="InterPro"/>
</dbReference>
<accession>A0A832TF97</accession>
<dbReference type="InterPro" id="IPR001347">
    <property type="entry name" value="SIS_dom"/>
</dbReference>
<proteinExistence type="predicted"/>
<evidence type="ECO:0000313" key="2">
    <source>
        <dbReference type="EMBL" id="HII69854.1"/>
    </source>
</evidence>
<feature type="domain" description="SIS" evidence="1">
    <location>
        <begin position="26"/>
        <end position="159"/>
    </location>
</feature>
<evidence type="ECO:0000259" key="1">
    <source>
        <dbReference type="PROSITE" id="PS51464"/>
    </source>
</evidence>
<dbReference type="GO" id="GO:1901135">
    <property type="term" value="P:carbohydrate derivative metabolic process"/>
    <property type="evidence" value="ECO:0007669"/>
    <property type="project" value="InterPro"/>
</dbReference>
<comment type="caution">
    <text evidence="2">The sequence shown here is derived from an EMBL/GenBank/DDBJ whole genome shotgun (WGS) entry which is preliminary data.</text>
</comment>
<name>A0A832TF97_9EURY</name>
<organism evidence="2 3">
    <name type="scientific">Methanopyrus kandleri</name>
    <dbReference type="NCBI Taxonomy" id="2320"/>
    <lineage>
        <taxon>Archaea</taxon>
        <taxon>Methanobacteriati</taxon>
        <taxon>Methanobacteriota</taxon>
        <taxon>Methanomada group</taxon>
        <taxon>Methanopyri</taxon>
        <taxon>Methanopyrales</taxon>
        <taxon>Methanopyraceae</taxon>
        <taxon>Methanopyrus</taxon>
    </lineage>
</organism>
<evidence type="ECO:0000313" key="3">
    <source>
        <dbReference type="Proteomes" id="UP000619545"/>
    </source>
</evidence>
<dbReference type="RefSeq" id="WP_148679636.1">
    <property type="nucleotide sequence ID" value="NZ_DUJS01000002.1"/>
</dbReference>
<dbReference type="EMBL" id="DUJS01000002">
    <property type="protein sequence ID" value="HII69854.1"/>
    <property type="molecule type" value="Genomic_DNA"/>
</dbReference>